<evidence type="ECO:0000313" key="3">
    <source>
        <dbReference type="Proteomes" id="UP000242715"/>
    </source>
</evidence>
<keyword evidence="3" id="KW-1185">Reference proteome</keyword>
<reference evidence="3" key="1">
    <citation type="journal article" date="2017" name="Front. Plant Sci.">
        <title>Climate Clever Clovers: New Paradigm to Reduce the Environmental Footprint of Ruminants by Breeding Low Methanogenic Forages Utilizing Haplotype Variation.</title>
        <authorList>
            <person name="Kaur P."/>
            <person name="Appels R."/>
            <person name="Bayer P.E."/>
            <person name="Keeble-Gagnere G."/>
            <person name="Wang J."/>
            <person name="Hirakawa H."/>
            <person name="Shirasawa K."/>
            <person name="Vercoe P."/>
            <person name="Stefanova K."/>
            <person name="Durmic Z."/>
            <person name="Nichols P."/>
            <person name="Revell C."/>
            <person name="Isobe S.N."/>
            <person name="Edwards D."/>
            <person name="Erskine W."/>
        </authorList>
    </citation>
    <scope>NUCLEOTIDE SEQUENCE [LARGE SCALE GENOMIC DNA]</scope>
    <source>
        <strain evidence="3">cv. Daliak</strain>
    </source>
</reference>
<accession>A0A2Z6LVC1</accession>
<gene>
    <name evidence="2" type="ORF">TSUD_331080</name>
</gene>
<dbReference type="OrthoDB" id="1750209at2759"/>
<protein>
    <recommendedName>
        <fullName evidence="4">RRM domain-containing protein</fullName>
    </recommendedName>
</protein>
<dbReference type="EMBL" id="DF973269">
    <property type="protein sequence ID" value="GAU23411.1"/>
    <property type="molecule type" value="Genomic_DNA"/>
</dbReference>
<name>A0A2Z6LVC1_TRISU</name>
<dbReference type="Gene3D" id="3.30.70.330">
    <property type="match status" value="1"/>
</dbReference>
<organism evidence="2 3">
    <name type="scientific">Trifolium subterraneum</name>
    <name type="common">Subterranean clover</name>
    <dbReference type="NCBI Taxonomy" id="3900"/>
    <lineage>
        <taxon>Eukaryota</taxon>
        <taxon>Viridiplantae</taxon>
        <taxon>Streptophyta</taxon>
        <taxon>Embryophyta</taxon>
        <taxon>Tracheophyta</taxon>
        <taxon>Spermatophyta</taxon>
        <taxon>Magnoliopsida</taxon>
        <taxon>eudicotyledons</taxon>
        <taxon>Gunneridae</taxon>
        <taxon>Pentapetalae</taxon>
        <taxon>rosids</taxon>
        <taxon>fabids</taxon>
        <taxon>Fabales</taxon>
        <taxon>Fabaceae</taxon>
        <taxon>Papilionoideae</taxon>
        <taxon>50 kb inversion clade</taxon>
        <taxon>NPAAA clade</taxon>
        <taxon>Hologalegina</taxon>
        <taxon>IRL clade</taxon>
        <taxon>Trifolieae</taxon>
        <taxon>Trifolium</taxon>
    </lineage>
</organism>
<feature type="region of interest" description="Disordered" evidence="1">
    <location>
        <begin position="61"/>
        <end position="85"/>
    </location>
</feature>
<dbReference type="SUPFAM" id="SSF54928">
    <property type="entry name" value="RNA-binding domain, RBD"/>
    <property type="match status" value="1"/>
</dbReference>
<proteinExistence type="predicted"/>
<dbReference type="Proteomes" id="UP000242715">
    <property type="component" value="Unassembled WGS sequence"/>
</dbReference>
<sequence>MKYGKVGEVYIPKKLDKRGRRFGFVKFKEVKDVEVLSESLLDVWIGMYKLRVNLSRFGRSEAKEAPSQKAPTQRAAETLKDKQPGRSFRNALMEEVQVLKVQVNEDLCKELRGSMVGTCCEFG</sequence>
<dbReference type="GO" id="GO:0003676">
    <property type="term" value="F:nucleic acid binding"/>
    <property type="evidence" value="ECO:0007669"/>
    <property type="project" value="InterPro"/>
</dbReference>
<dbReference type="InterPro" id="IPR035979">
    <property type="entry name" value="RBD_domain_sf"/>
</dbReference>
<dbReference type="InterPro" id="IPR012677">
    <property type="entry name" value="Nucleotide-bd_a/b_plait_sf"/>
</dbReference>
<evidence type="ECO:0000313" key="2">
    <source>
        <dbReference type="EMBL" id="GAU23411.1"/>
    </source>
</evidence>
<dbReference type="AlphaFoldDB" id="A0A2Z6LVC1"/>
<evidence type="ECO:0000256" key="1">
    <source>
        <dbReference type="SAM" id="MobiDB-lite"/>
    </source>
</evidence>
<evidence type="ECO:0008006" key="4">
    <source>
        <dbReference type="Google" id="ProtNLM"/>
    </source>
</evidence>